<feature type="compositionally biased region" description="Basic and acidic residues" evidence="2">
    <location>
        <begin position="1459"/>
        <end position="1469"/>
    </location>
</feature>
<sequence>MASASTSIRKTHKQPRRKAPFHRAAPSQNVVFLDNGVVTRRAPPPRQQHAHSDTSTRDLVPENVVPNAGAHAVGRRDQLRGLSIPTTASHMQTTFSTASPFIQTTALPSPSTSTRTGTPETRIQSVAEGSPADLVPMELCWHIEDGEEAALGYERLKIGKHAKPEEPRNASDGIARAQQKVEAPPASALAAGSSATHEAPPENDSDAPVATPEKSSDVLVPIDHTLSIRGRPMRQAAAKALRSIVAAHPPPRTRRARRSDAPADENAPSPEKPGPHVSDARQDAETGMAADDDHAKPPSATSKPLKRKRASRGLGGAGSHASGGTPTTATCEDVEMDAGESQPASDVAHTSYGDADGGPTKASRPPKKTSRRRSSTQKRAKSKSARKREVLRPPTPESEDEPEAPVNANESAPSAMPAQGQPDGEEESRKRPRCDDVHERGEPDSLPTLPQPSLVEVDAERQEPARGEVDGLSDPEVNVVTSKDPRPEGEEQSDEYSLMEVAGENLEESRCSSPVAESPRKEVAGETEEPARGDVQGDSVAEPHGILRWEDEQGRCEHWGQDAGLESLRVLWSGSTDDEALSETIRMQSRGGGAHYENPDDTLSEDASGDPAPNVVAKTGDAQDAGDVEMAPGHLRIHDLDTSDLLINAPPGPFVAPSINDDQAGDALPPSISFLEPRPQQSQIELISNLAESEMDAAVEAMLSGGALTEEQIAALEAHMFNIGSGWDTSAANGDPSLDLETHLPGLALLDWDMDDLMPDSAACMLGLEDYLATSHAHTSTPADPSELVPTANSLELDMLDLAAHLLPLTELEAHVSSDFTTGTSLGHDLNLDPATLAATSDVPSLDLFAGVDTPEVRVEGSRSERTQLRLVPVDPAVFNTPRVGVLPQWVLNAESLRRQELGRETGVLGLDLSTPGRGPTPVQCAQAASSQTRGGPLQHNVFSSSRPIIDTMKSSSRLQIVNPVYTSGEPSSMLSVQPSQFPENRSGDLPVISLSGKSMTSATSRESLRRTPDYLSALNPPTAPLFAGETGIHALQTVQSNASSTANEFSSPSPPQALGPRLQPVPLPSPEAAPPSFAPLPTAPESPETSHQAEAVAGSSIHPSPQAQAPVADEAAWSTMFRQLKQSKKMVPVRRRIGVLRRYEEDHEWYSDEQLQGGAVGFGETSTEGVMGKSEEACGTAYGEGTTQVGHAGAGGREGRSDSDVEGGVPATQPEIIVIDDDEDEEVNTNQRELLHRCPLCPRTFKLPNGLAIHLKWHWGQTTLDWKRGIGRNGRIVERAKEAAEARAREFSEIKTFEPSSSLAAPSEEKVEQSPEFAMHMSPTPSAAPLPTKAAPGSFSVPLTAAAGDPFDRLTPHSLVGNRMKAPRPSSALIPPVQAGAFDIDLGFGGPRDVTDPLSTPELSPGPSRSSDADSMECDRNQLSSWSDDLFGPDEDASERDDPLNNEMQLGGTAAGHVYDHGREETCRRSKGGHLESGLSPLADFATLQLLP</sequence>
<feature type="compositionally biased region" description="Basic and acidic residues" evidence="2">
    <location>
        <begin position="458"/>
        <end position="469"/>
    </location>
</feature>
<feature type="compositionally biased region" description="Basic residues" evidence="2">
    <location>
        <begin position="9"/>
        <end position="21"/>
    </location>
</feature>
<feature type="region of interest" description="Disordered" evidence="2">
    <location>
        <begin position="1191"/>
        <end position="1210"/>
    </location>
</feature>
<feature type="compositionally biased region" description="Low complexity" evidence="2">
    <location>
        <begin position="108"/>
        <end position="121"/>
    </location>
</feature>
<feature type="compositionally biased region" description="Polar residues" evidence="2">
    <location>
        <begin position="1040"/>
        <end position="1052"/>
    </location>
</feature>
<feature type="compositionally biased region" description="Acidic residues" evidence="2">
    <location>
        <begin position="599"/>
        <end position="608"/>
    </location>
</feature>
<feature type="compositionally biased region" description="Basic residues" evidence="2">
    <location>
        <begin position="364"/>
        <end position="386"/>
    </location>
</feature>
<dbReference type="PANTHER" id="PTHR48125">
    <property type="entry name" value="LP07818P1"/>
    <property type="match status" value="1"/>
</dbReference>
<dbReference type="RefSeq" id="XP_047778673.1">
    <property type="nucleotide sequence ID" value="XM_047928978.1"/>
</dbReference>
<feature type="region of interest" description="Disordered" evidence="2">
    <location>
        <begin position="95"/>
        <end position="121"/>
    </location>
</feature>
<dbReference type="InterPro" id="IPR013087">
    <property type="entry name" value="Znf_C2H2_type"/>
</dbReference>
<keyword evidence="5" id="KW-1185">Reference proteome</keyword>
<dbReference type="PROSITE" id="PS00028">
    <property type="entry name" value="ZINC_FINGER_C2H2_1"/>
    <property type="match status" value="1"/>
</dbReference>
<feature type="region of interest" description="Disordered" evidence="2">
    <location>
        <begin position="1385"/>
        <end position="1480"/>
    </location>
</feature>
<keyword evidence="1" id="KW-0863">Zinc-finger</keyword>
<dbReference type="PROSITE" id="PS50157">
    <property type="entry name" value="ZINC_FINGER_C2H2_2"/>
    <property type="match status" value="1"/>
</dbReference>
<feature type="compositionally biased region" description="Polar residues" evidence="2">
    <location>
        <begin position="996"/>
        <end position="1006"/>
    </location>
</feature>
<feature type="domain" description="C2H2-type" evidence="3">
    <location>
        <begin position="1237"/>
        <end position="1264"/>
    </location>
</feature>
<feature type="compositionally biased region" description="Basic and acidic residues" evidence="2">
    <location>
        <begin position="518"/>
        <end position="532"/>
    </location>
</feature>
<accession>A0ABQ8KFG9</accession>
<evidence type="ECO:0000313" key="4">
    <source>
        <dbReference type="EMBL" id="KAH9836388.1"/>
    </source>
</evidence>
<feature type="region of interest" description="Disordered" evidence="2">
    <location>
        <begin position="1299"/>
        <end position="1335"/>
    </location>
</feature>
<feature type="region of interest" description="Disordered" evidence="2">
    <location>
        <begin position="969"/>
        <end position="1017"/>
    </location>
</feature>
<protein>
    <recommendedName>
        <fullName evidence="3">C2H2-type domain-containing protein</fullName>
    </recommendedName>
</protein>
<feature type="region of interest" description="Disordered" evidence="2">
    <location>
        <begin position="162"/>
        <end position="540"/>
    </location>
</feature>
<evidence type="ECO:0000256" key="1">
    <source>
        <dbReference type="PROSITE-ProRule" id="PRU00042"/>
    </source>
</evidence>
<reference evidence="4 5" key="1">
    <citation type="journal article" date="2021" name="Environ. Microbiol.">
        <title>Gene family expansions and transcriptome signatures uncover fungal adaptations to wood decay.</title>
        <authorList>
            <person name="Hage H."/>
            <person name="Miyauchi S."/>
            <person name="Viragh M."/>
            <person name="Drula E."/>
            <person name="Min B."/>
            <person name="Chaduli D."/>
            <person name="Navarro D."/>
            <person name="Favel A."/>
            <person name="Norest M."/>
            <person name="Lesage-Meessen L."/>
            <person name="Balint B."/>
            <person name="Merenyi Z."/>
            <person name="de Eugenio L."/>
            <person name="Morin E."/>
            <person name="Martinez A.T."/>
            <person name="Baldrian P."/>
            <person name="Stursova M."/>
            <person name="Martinez M.J."/>
            <person name="Novotny C."/>
            <person name="Magnuson J.K."/>
            <person name="Spatafora J.W."/>
            <person name="Maurice S."/>
            <person name="Pangilinan J."/>
            <person name="Andreopoulos W."/>
            <person name="LaButti K."/>
            <person name="Hundley H."/>
            <person name="Na H."/>
            <person name="Kuo A."/>
            <person name="Barry K."/>
            <person name="Lipzen A."/>
            <person name="Henrissat B."/>
            <person name="Riley R."/>
            <person name="Ahrendt S."/>
            <person name="Nagy L.G."/>
            <person name="Grigoriev I.V."/>
            <person name="Martin F."/>
            <person name="Rosso M.N."/>
        </authorList>
    </citation>
    <scope>NUCLEOTIDE SEQUENCE [LARGE SCALE GENOMIC DNA]</scope>
    <source>
        <strain evidence="4 5">CIRM-BRFM 1785</strain>
    </source>
</reference>
<dbReference type="PANTHER" id="PTHR48125:SF12">
    <property type="entry name" value="AT HOOK TRANSCRIPTION FACTOR FAMILY-RELATED"/>
    <property type="match status" value="1"/>
</dbReference>
<feature type="compositionally biased region" description="Basic and acidic residues" evidence="2">
    <location>
        <begin position="50"/>
        <end position="60"/>
    </location>
</feature>
<name>A0ABQ8KFG9_9APHY</name>
<feature type="compositionally biased region" description="Low complexity" evidence="2">
    <location>
        <begin position="319"/>
        <end position="330"/>
    </location>
</feature>
<feature type="region of interest" description="Disordered" evidence="2">
    <location>
        <begin position="1040"/>
        <end position="1113"/>
    </location>
</feature>
<feature type="region of interest" description="Disordered" evidence="2">
    <location>
        <begin position="588"/>
        <end position="614"/>
    </location>
</feature>
<dbReference type="EMBL" id="JADCUA010000011">
    <property type="protein sequence ID" value="KAH9836388.1"/>
    <property type="molecule type" value="Genomic_DNA"/>
</dbReference>
<evidence type="ECO:0000256" key="2">
    <source>
        <dbReference type="SAM" id="MobiDB-lite"/>
    </source>
</evidence>
<feature type="compositionally biased region" description="Basic and acidic residues" evidence="2">
    <location>
        <begin position="427"/>
        <end position="443"/>
    </location>
</feature>
<dbReference type="Proteomes" id="UP000814176">
    <property type="component" value="Unassembled WGS sequence"/>
</dbReference>
<feature type="compositionally biased region" description="Low complexity" evidence="2">
    <location>
        <begin position="183"/>
        <end position="195"/>
    </location>
</feature>
<feature type="compositionally biased region" description="Polar residues" evidence="2">
    <location>
        <begin position="969"/>
        <end position="984"/>
    </location>
</feature>
<dbReference type="GeneID" id="72009710"/>
<organism evidence="4 5">
    <name type="scientific">Rhodofomes roseus</name>
    <dbReference type="NCBI Taxonomy" id="34475"/>
    <lineage>
        <taxon>Eukaryota</taxon>
        <taxon>Fungi</taxon>
        <taxon>Dikarya</taxon>
        <taxon>Basidiomycota</taxon>
        <taxon>Agaricomycotina</taxon>
        <taxon>Agaricomycetes</taxon>
        <taxon>Polyporales</taxon>
        <taxon>Rhodofomes</taxon>
    </lineage>
</organism>
<evidence type="ECO:0000313" key="5">
    <source>
        <dbReference type="Proteomes" id="UP000814176"/>
    </source>
</evidence>
<evidence type="ECO:0000259" key="3">
    <source>
        <dbReference type="PROSITE" id="PS50157"/>
    </source>
</evidence>
<feature type="region of interest" description="Disordered" evidence="2">
    <location>
        <begin position="1"/>
        <end position="62"/>
    </location>
</feature>
<proteinExistence type="predicted"/>
<keyword evidence="1" id="KW-0862">Zinc</keyword>
<keyword evidence="1" id="KW-0479">Metal-binding</keyword>
<gene>
    <name evidence="4" type="ORF">C8Q71DRAFT_907969</name>
</gene>
<feature type="compositionally biased region" description="Polar residues" evidence="2">
    <location>
        <begin position="1398"/>
        <end position="1411"/>
    </location>
</feature>
<comment type="caution">
    <text evidence="4">The sequence shown here is derived from an EMBL/GenBank/DDBJ whole genome shotgun (WGS) entry which is preliminary data.</text>
</comment>
<feature type="compositionally biased region" description="Polar residues" evidence="2">
    <location>
        <begin position="95"/>
        <end position="107"/>
    </location>
</feature>
<feature type="compositionally biased region" description="Pro residues" evidence="2">
    <location>
        <begin position="1053"/>
        <end position="1085"/>
    </location>
</feature>